<keyword evidence="5" id="KW-1185">Reference proteome</keyword>
<reference evidence="2 4" key="1">
    <citation type="submission" date="2015-10" db="EMBL/GenBank/DDBJ databases">
        <title>The cercosporin biosynthetic gene cluster was horizontally transferred to several fungal lineages and shown to be expanded in Cercospora beticola based on microsynteny with recipient genomes.</title>
        <authorList>
            <person name="De Jonge R."/>
            <person name="Ebert M.K."/>
            <person name="Suttle J.C."/>
            <person name="Jurick Ii W.M."/>
            <person name="Secor G.A."/>
            <person name="Thomma B.P."/>
            <person name="Van De Peer Y."/>
            <person name="Bolton M.D."/>
        </authorList>
    </citation>
    <scope>NUCLEOTIDE SEQUENCE [LARGE SCALE GENOMIC DNA]</scope>
    <source>
        <strain evidence="2 4">09-40</strain>
    </source>
</reference>
<dbReference type="AlphaFoldDB" id="A0A2G5I073"/>
<accession>A0A2G5I073</accession>
<dbReference type="OrthoDB" id="3439627at2759"/>
<name>A0A2G5I073_CERBT</name>
<feature type="region of interest" description="Disordered" evidence="1">
    <location>
        <begin position="1"/>
        <end position="85"/>
    </location>
</feature>
<evidence type="ECO:0000256" key="1">
    <source>
        <dbReference type="SAM" id="MobiDB-lite"/>
    </source>
</evidence>
<evidence type="ECO:0000313" key="2">
    <source>
        <dbReference type="EMBL" id="PIA97923.1"/>
    </source>
</evidence>
<organism evidence="2 4">
    <name type="scientific">Cercospora beticola</name>
    <name type="common">Sugarbeet leaf spot fungus</name>
    <dbReference type="NCBI Taxonomy" id="122368"/>
    <lineage>
        <taxon>Eukaryota</taxon>
        <taxon>Fungi</taxon>
        <taxon>Dikarya</taxon>
        <taxon>Ascomycota</taxon>
        <taxon>Pezizomycotina</taxon>
        <taxon>Dothideomycetes</taxon>
        <taxon>Dothideomycetidae</taxon>
        <taxon>Mycosphaerellales</taxon>
        <taxon>Mycosphaerellaceae</taxon>
        <taxon>Cercospora</taxon>
    </lineage>
</organism>
<reference evidence="3 5" key="2">
    <citation type="submission" date="2023-09" db="EMBL/GenBank/DDBJ databases">
        <title>Complete-Gapless Cercospora beticola genome.</title>
        <authorList>
            <person name="Wyatt N.A."/>
            <person name="Spanner R.E."/>
            <person name="Bolton M.D."/>
        </authorList>
    </citation>
    <scope>NUCLEOTIDE SEQUENCE [LARGE SCALE GENOMIC DNA]</scope>
    <source>
        <strain evidence="3">Cb09-40</strain>
    </source>
</reference>
<dbReference type="Proteomes" id="UP000230605">
    <property type="component" value="Chromosome 2"/>
</dbReference>
<dbReference type="EMBL" id="LKMD01000102">
    <property type="protein sequence ID" value="PIA97923.1"/>
    <property type="molecule type" value="Genomic_DNA"/>
</dbReference>
<evidence type="ECO:0000313" key="3">
    <source>
        <dbReference type="EMBL" id="WPA99217.1"/>
    </source>
</evidence>
<gene>
    <name evidence="2" type="ORF">CB0940_06572</name>
    <name evidence="3" type="ORF">RHO25_003833</name>
</gene>
<evidence type="ECO:0000313" key="5">
    <source>
        <dbReference type="Proteomes" id="UP001302367"/>
    </source>
</evidence>
<evidence type="ECO:0000313" key="4">
    <source>
        <dbReference type="Proteomes" id="UP000230605"/>
    </source>
</evidence>
<dbReference type="EMBL" id="CP134185">
    <property type="protein sequence ID" value="WPA99217.1"/>
    <property type="molecule type" value="Genomic_DNA"/>
</dbReference>
<sequence length="85" mass="8430">MPRDGGNAQNAVEAEHNIQHGAPQGNEKPTSSGVDRSSKAAAAPEPEAGEGIGPTGQAPITAGNTGSGKGPLESTVDEQANKLSK</sequence>
<protein>
    <submittedName>
        <fullName evidence="2">Uncharacterized protein</fullName>
    </submittedName>
</protein>
<proteinExistence type="predicted"/>
<dbReference type="Proteomes" id="UP001302367">
    <property type="component" value="Chromosome 2"/>
</dbReference>